<dbReference type="EC" id="2.-.-.-" evidence="2"/>
<dbReference type="EMBL" id="UGHF01000001">
    <property type="protein sequence ID" value="STO60420.1"/>
    <property type="molecule type" value="Genomic_DNA"/>
</dbReference>
<protein>
    <submittedName>
        <fullName evidence="2">General stress protein 30</fullName>
        <ecNumber evidence="2">2.-.-.-</ecNumber>
    </submittedName>
</protein>
<sequence>MNNILLELKNKLAVINDLIVDKNNVFYFDYPLHLNVGDLLIYHGTKQFFTDNQINIRLERSVRSFSLSEAKKLITPNTTILCHGGGNFGDLYRVCQRLRETLIKEFPNNRIIVMPQSVHFSTDEKLNLSAQIFKTHSDCHLFARDTKSEELMKKFSNNVYLSPDMAHQLYGALAKYQKNNNPILYFMRRDAEKIDNNISVQAKTKDWGDIVSNSERNLANLLWLISEITRRTGLYFINNWINKFWFSYTKKIVQRSEKEFLSYSKVITDRLHGHIFSCLLEIPNEVQDNLYGKNSGYYNAWTKDLNL</sequence>
<dbReference type="Proteomes" id="UP000254329">
    <property type="component" value="Unassembled WGS sequence"/>
</dbReference>
<accession>A0A1V4B3P4</accession>
<dbReference type="InterPro" id="IPR007345">
    <property type="entry name" value="Polysacch_pyruvyl_Trfase"/>
</dbReference>
<feature type="domain" description="Polysaccharide pyruvyl transferase" evidence="1">
    <location>
        <begin position="35"/>
        <end position="283"/>
    </location>
</feature>
<keyword evidence="3" id="KW-1185">Reference proteome</keyword>
<dbReference type="STRING" id="733.B0186_00995"/>
<keyword evidence="2" id="KW-0808">Transferase</keyword>
<proteinExistence type="predicted"/>
<name>A0A1V4B3P4_9PAST</name>
<evidence type="ECO:0000313" key="3">
    <source>
        <dbReference type="Proteomes" id="UP000254329"/>
    </source>
</evidence>
<dbReference type="AlphaFoldDB" id="A0A1V4B3P4"/>
<dbReference type="RefSeq" id="WP_078217523.1">
    <property type="nucleotide sequence ID" value="NZ_MUXZ01000004.1"/>
</dbReference>
<reference evidence="2 3" key="1">
    <citation type="submission" date="2018-06" db="EMBL/GenBank/DDBJ databases">
        <authorList>
            <consortium name="Pathogen Informatics"/>
            <person name="Doyle S."/>
        </authorList>
    </citation>
    <scope>NUCLEOTIDE SEQUENCE [LARGE SCALE GENOMIC DNA]</scope>
    <source>
        <strain evidence="2 3">NCTC1659</strain>
    </source>
</reference>
<dbReference type="GO" id="GO:0016740">
    <property type="term" value="F:transferase activity"/>
    <property type="evidence" value="ECO:0007669"/>
    <property type="project" value="UniProtKB-KW"/>
</dbReference>
<gene>
    <name evidence="2" type="primary">yxaB</name>
    <name evidence="2" type="ORF">NCTC1659_01709</name>
</gene>
<dbReference type="Pfam" id="PF04230">
    <property type="entry name" value="PS_pyruv_trans"/>
    <property type="match status" value="1"/>
</dbReference>
<evidence type="ECO:0000313" key="2">
    <source>
        <dbReference type="EMBL" id="STO60420.1"/>
    </source>
</evidence>
<organism evidence="2 3">
    <name type="scientific">Canicola haemoglobinophilus</name>
    <dbReference type="NCBI Taxonomy" id="733"/>
    <lineage>
        <taxon>Bacteria</taxon>
        <taxon>Pseudomonadati</taxon>
        <taxon>Pseudomonadota</taxon>
        <taxon>Gammaproteobacteria</taxon>
        <taxon>Pasteurellales</taxon>
        <taxon>Pasteurellaceae</taxon>
        <taxon>Canicola</taxon>
    </lineage>
</organism>
<evidence type="ECO:0000259" key="1">
    <source>
        <dbReference type="Pfam" id="PF04230"/>
    </source>
</evidence>